<dbReference type="EMBL" id="HBGL01006091">
    <property type="protein sequence ID" value="CAD9294062.1"/>
    <property type="molecule type" value="Transcribed_RNA"/>
</dbReference>
<evidence type="ECO:0000313" key="2">
    <source>
        <dbReference type="EMBL" id="CAD9294062.1"/>
    </source>
</evidence>
<organism evidence="2">
    <name type="scientific">Sexangularia sp. CB-2014</name>
    <dbReference type="NCBI Taxonomy" id="1486929"/>
    <lineage>
        <taxon>Eukaryota</taxon>
        <taxon>Amoebozoa</taxon>
        <taxon>Tubulinea</taxon>
        <taxon>Elardia</taxon>
        <taxon>Arcellinida</taxon>
        <taxon>Arcellinida incertae sedis</taxon>
        <taxon>Sexangularia</taxon>
    </lineage>
</organism>
<evidence type="ECO:0000256" key="1">
    <source>
        <dbReference type="SAM" id="MobiDB-lite"/>
    </source>
</evidence>
<dbReference type="AlphaFoldDB" id="A0A7S1VB96"/>
<feature type="region of interest" description="Disordered" evidence="1">
    <location>
        <begin position="1"/>
        <end position="20"/>
    </location>
</feature>
<feature type="region of interest" description="Disordered" evidence="1">
    <location>
        <begin position="46"/>
        <end position="73"/>
    </location>
</feature>
<name>A0A7S1VB96_9EUKA</name>
<gene>
    <name evidence="2" type="ORF">SSP0437_LOCUS4677</name>
</gene>
<protein>
    <submittedName>
        <fullName evidence="2">Uncharacterized protein</fullName>
    </submittedName>
</protein>
<sequence>MTRPDEDEDEAEAEDEETFPHFLAGVLLGPSVTPEEDVTTAEGAAHDAFFDDGVPAKTRPPPPDEEAAEDEATLRPVEPKAVARLLTVPLPPLSGAPHVAQNLSENPCFLPHLVQKPIEC</sequence>
<proteinExistence type="predicted"/>
<feature type="compositionally biased region" description="Acidic residues" evidence="1">
    <location>
        <begin position="1"/>
        <end position="17"/>
    </location>
</feature>
<accession>A0A7S1VB96</accession>
<reference evidence="2" key="1">
    <citation type="submission" date="2021-01" db="EMBL/GenBank/DDBJ databases">
        <authorList>
            <person name="Corre E."/>
            <person name="Pelletier E."/>
            <person name="Niang G."/>
            <person name="Scheremetjew M."/>
            <person name="Finn R."/>
            <person name="Kale V."/>
            <person name="Holt S."/>
            <person name="Cochrane G."/>
            <person name="Meng A."/>
            <person name="Brown T."/>
            <person name="Cohen L."/>
        </authorList>
    </citation>
    <scope>NUCLEOTIDE SEQUENCE</scope>
    <source>
        <strain evidence="2">ATCC 50979</strain>
    </source>
</reference>